<sequence length="125" mass="14071">MLSKPFVLRNPRVPPAARSSRTIPKALPRPQLPPRTDVVRVRIPELQWSIENVEGKRLSIAIYTYLAEAYGGKLTEEAAQEGLRLYGADIVQDAQKHPGAHPNIDLLFKVIEGDICHELLVERQQ</sequence>
<evidence type="ECO:0000256" key="1">
    <source>
        <dbReference type="SAM" id="MobiDB-lite"/>
    </source>
</evidence>
<gene>
    <name evidence="2" type="ORF">Vretifemale_9600</name>
    <name evidence="3" type="ORF">Vretimale_12134</name>
</gene>
<dbReference type="Proteomes" id="UP000722791">
    <property type="component" value="Unassembled WGS sequence"/>
</dbReference>
<dbReference type="Proteomes" id="UP000747110">
    <property type="component" value="Unassembled WGS sequence"/>
</dbReference>
<dbReference type="EMBL" id="BNCQ01000026">
    <property type="protein sequence ID" value="GIM08044.1"/>
    <property type="molecule type" value="Genomic_DNA"/>
</dbReference>
<organism evidence="2 4">
    <name type="scientific">Volvox reticuliferus</name>
    <dbReference type="NCBI Taxonomy" id="1737510"/>
    <lineage>
        <taxon>Eukaryota</taxon>
        <taxon>Viridiplantae</taxon>
        <taxon>Chlorophyta</taxon>
        <taxon>core chlorophytes</taxon>
        <taxon>Chlorophyceae</taxon>
        <taxon>CS clade</taxon>
        <taxon>Chlamydomonadales</taxon>
        <taxon>Volvocaceae</taxon>
        <taxon>Volvox</taxon>
    </lineage>
</organism>
<evidence type="ECO:0000313" key="3">
    <source>
        <dbReference type="EMBL" id="GIM08044.1"/>
    </source>
</evidence>
<protein>
    <recommendedName>
        <fullName evidence="5">DUF2322 family protein</fullName>
    </recommendedName>
</protein>
<evidence type="ECO:0000313" key="4">
    <source>
        <dbReference type="Proteomes" id="UP000747110"/>
    </source>
</evidence>
<proteinExistence type="predicted"/>
<feature type="region of interest" description="Disordered" evidence="1">
    <location>
        <begin position="9"/>
        <end position="30"/>
    </location>
</feature>
<evidence type="ECO:0000313" key="2">
    <source>
        <dbReference type="EMBL" id="GIL80356.1"/>
    </source>
</evidence>
<reference evidence="2" key="1">
    <citation type="journal article" date="2021" name="Proc. Natl. Acad. Sci. U.S.A.">
        <title>Three genomes in the algal genus Volvox reveal the fate of a haploid sex-determining region after a transition to homothallism.</title>
        <authorList>
            <person name="Yamamoto K."/>
            <person name="Hamaji T."/>
            <person name="Kawai-Toyooka H."/>
            <person name="Matsuzaki R."/>
            <person name="Takahashi F."/>
            <person name="Nishimura Y."/>
            <person name="Kawachi M."/>
            <person name="Noguchi H."/>
            <person name="Minakuchi Y."/>
            <person name="Umen J.G."/>
            <person name="Toyoda A."/>
            <person name="Nozaki H."/>
        </authorList>
    </citation>
    <scope>NUCLEOTIDE SEQUENCE</scope>
    <source>
        <strain evidence="3">NIES-3785</strain>
        <strain evidence="2">NIES-3786</strain>
    </source>
</reference>
<dbReference type="AlphaFoldDB" id="A0A8J4FKP2"/>
<dbReference type="Pfam" id="PF10084">
    <property type="entry name" value="DUF2322"/>
    <property type="match status" value="1"/>
</dbReference>
<comment type="caution">
    <text evidence="2">The sequence shown here is derived from an EMBL/GenBank/DDBJ whole genome shotgun (WGS) entry which is preliminary data.</text>
</comment>
<name>A0A8J4FKP2_9CHLO</name>
<keyword evidence="4" id="KW-1185">Reference proteome</keyword>
<dbReference type="EMBL" id="BNCP01000018">
    <property type="protein sequence ID" value="GIL80356.1"/>
    <property type="molecule type" value="Genomic_DNA"/>
</dbReference>
<dbReference type="InterPro" id="IPR016755">
    <property type="entry name" value="UCP019302"/>
</dbReference>
<accession>A0A8J4FKP2</accession>
<evidence type="ECO:0008006" key="5">
    <source>
        <dbReference type="Google" id="ProtNLM"/>
    </source>
</evidence>
<dbReference type="OrthoDB" id="48943at2759"/>